<dbReference type="AlphaFoldDB" id="A0A6M3XVG7"/>
<dbReference type="Pfam" id="PF25209">
    <property type="entry name" value="Phage_capsid_4"/>
    <property type="match status" value="1"/>
</dbReference>
<proteinExistence type="predicted"/>
<reference evidence="1" key="1">
    <citation type="submission" date="2020-03" db="EMBL/GenBank/DDBJ databases">
        <title>The deep terrestrial virosphere.</title>
        <authorList>
            <person name="Holmfeldt K."/>
            <person name="Nilsson E."/>
            <person name="Simone D."/>
            <person name="Lopez-Fernandez M."/>
            <person name="Wu X."/>
            <person name="de Brujin I."/>
            <person name="Lundin D."/>
            <person name="Andersson A."/>
            <person name="Bertilsson S."/>
            <person name="Dopson M."/>
        </authorList>
    </citation>
    <scope>NUCLEOTIDE SEQUENCE</scope>
    <source>
        <strain evidence="1">TM448B02357</strain>
    </source>
</reference>
<dbReference type="EMBL" id="MT144905">
    <property type="protein sequence ID" value="QJI01198.1"/>
    <property type="molecule type" value="Genomic_DNA"/>
</dbReference>
<protein>
    <submittedName>
        <fullName evidence="1">Putative capsid protein</fullName>
    </submittedName>
</protein>
<evidence type="ECO:0000313" key="1">
    <source>
        <dbReference type="EMBL" id="QJI01198.1"/>
    </source>
</evidence>
<accession>A0A6M3XVG7</accession>
<sequence length="300" mass="33583">MTMQRTSFADSLAPGFRQIFMDALKFGEKPPVINRMFNIQSATTQYVDDSYVTGFGLVPTKSESSPSTYDEIYQGLDTRYTFDTYSMAYRVSKEMVEDERYGLMKKLPKALGRSMRATVETDGANLWNNGFSGSYVGGPDSLALFSASHVLVSGGTQSNLLSTAADLSATSYETASIALKDTTDDRGILLDLKPKKLLFPNELSWTVKKLFESTLDPNSGNNAVNPMADEKLEFVENSYLTDPDAWFILCDENEINWIWRVQPDHYQGNDFDTDDAKFKVRARWKRGWSSPWGVFGTPGG</sequence>
<gene>
    <name evidence="1" type="ORF">TM448B02357_0003</name>
</gene>
<name>A0A6M3XVG7_9ZZZZ</name>
<organism evidence="1">
    <name type="scientific">viral metagenome</name>
    <dbReference type="NCBI Taxonomy" id="1070528"/>
    <lineage>
        <taxon>unclassified sequences</taxon>
        <taxon>metagenomes</taxon>
        <taxon>organismal metagenomes</taxon>
    </lineage>
</organism>